<sequence length="336" mass="35270">MATAQLPPSIEIFRPGRHIDDAGAVHEFSDADVAGMVEAYDPAVREAPLTVGHPAHNLPAYGWVKRVARNAAGRLVVDAHQVEPQFAEMVAAGRFKKRSASFYPPQHPNNPKPGQWYLRHVAFLGAQPPAIAGLKDFADDDAGTVSFSEGEPGPAANPPHPPHQEQSMTQEIKDAQDRAAKAEADAKAALDAKTAAEAEAAAAKAQLAQFAEQARRDRHAGFVSFADDQVKAGRLLPKDKDAAVAVLETLADAQPVKFAEGGATKEVPPAEWLKGLLAAAQPVVSFGEFAPGTAAPTAGSAQGLSDAEIDSRARAYAAQHKVSYAEAVSAVASFTA</sequence>
<gene>
    <name evidence="2" type="ORF">C667_02848</name>
</gene>
<dbReference type="AlphaFoldDB" id="N6ZW72"/>
<evidence type="ECO:0000313" key="2">
    <source>
        <dbReference type="EMBL" id="ENO98608.1"/>
    </source>
</evidence>
<evidence type="ECO:0000313" key="3">
    <source>
        <dbReference type="Proteomes" id="UP000013047"/>
    </source>
</evidence>
<dbReference type="Proteomes" id="UP000013047">
    <property type="component" value="Unassembled WGS sequence"/>
</dbReference>
<reference evidence="2 3" key="1">
    <citation type="submission" date="2012-09" db="EMBL/GenBank/DDBJ databases">
        <title>Draft Genome Sequences of 6 Strains from Genus Thauera.</title>
        <authorList>
            <person name="Liu B."/>
            <person name="Shapleigh J.P."/>
            <person name="Frostegard A.H."/>
        </authorList>
    </citation>
    <scope>NUCLEOTIDE SEQUENCE [LARGE SCALE GENOMIC DNA]</scope>
    <source>
        <strain evidence="2 3">B4P</strain>
    </source>
</reference>
<dbReference type="OrthoDB" id="9816412at2"/>
<evidence type="ECO:0000256" key="1">
    <source>
        <dbReference type="SAM" id="MobiDB-lite"/>
    </source>
</evidence>
<protein>
    <recommendedName>
        <fullName evidence="4">Peptidase</fullName>
    </recommendedName>
</protein>
<feature type="compositionally biased region" description="Basic and acidic residues" evidence="1">
    <location>
        <begin position="171"/>
        <end position="186"/>
    </location>
</feature>
<feature type="region of interest" description="Disordered" evidence="1">
    <location>
        <begin position="141"/>
        <end position="186"/>
    </location>
</feature>
<name>N6ZW72_9RHOO</name>
<proteinExistence type="predicted"/>
<organism evidence="2 3">
    <name type="scientific">Thauera phenylacetica B4P</name>
    <dbReference type="NCBI Taxonomy" id="1234382"/>
    <lineage>
        <taxon>Bacteria</taxon>
        <taxon>Pseudomonadati</taxon>
        <taxon>Pseudomonadota</taxon>
        <taxon>Betaproteobacteria</taxon>
        <taxon>Rhodocyclales</taxon>
        <taxon>Zoogloeaceae</taxon>
        <taxon>Thauera</taxon>
    </lineage>
</organism>
<accession>N6ZW72</accession>
<dbReference type="EMBL" id="AMXF01000008">
    <property type="protein sequence ID" value="ENO98608.1"/>
    <property type="molecule type" value="Genomic_DNA"/>
</dbReference>
<comment type="caution">
    <text evidence="2">The sequence shown here is derived from an EMBL/GenBank/DDBJ whole genome shotgun (WGS) entry which is preliminary data.</text>
</comment>
<keyword evidence="3" id="KW-1185">Reference proteome</keyword>
<dbReference type="RefSeq" id="WP_004356624.1">
    <property type="nucleotide sequence ID" value="NZ_AMXF01000008.1"/>
</dbReference>
<evidence type="ECO:0008006" key="4">
    <source>
        <dbReference type="Google" id="ProtNLM"/>
    </source>
</evidence>